<dbReference type="EMBL" id="AWXZ01000016">
    <property type="protein sequence ID" value="ESR26207.1"/>
    <property type="molecule type" value="Genomic_DNA"/>
</dbReference>
<dbReference type="Proteomes" id="UP000017819">
    <property type="component" value="Unassembled WGS sequence"/>
</dbReference>
<evidence type="ECO:0000313" key="3">
    <source>
        <dbReference type="EMBL" id="ESR26207.1"/>
    </source>
</evidence>
<dbReference type="RefSeq" id="WP_023431211.1">
    <property type="nucleotide sequence ID" value="NZ_AWXZ01000016.1"/>
</dbReference>
<feature type="region of interest" description="Disordered" evidence="1">
    <location>
        <begin position="40"/>
        <end position="91"/>
    </location>
</feature>
<evidence type="ECO:0000313" key="4">
    <source>
        <dbReference type="Proteomes" id="UP000017819"/>
    </source>
</evidence>
<comment type="caution">
    <text evidence="3">The sequence shown here is derived from an EMBL/GenBank/DDBJ whole genome shotgun (WGS) entry which is preliminary data.</text>
</comment>
<gene>
    <name evidence="3" type="ORF">N177_1066</name>
</gene>
<evidence type="ECO:0000256" key="1">
    <source>
        <dbReference type="SAM" id="MobiDB-lite"/>
    </source>
</evidence>
<feature type="signal peptide" evidence="2">
    <location>
        <begin position="1"/>
        <end position="21"/>
    </location>
</feature>
<keyword evidence="2" id="KW-0732">Signal</keyword>
<dbReference type="STRING" id="631454.N177_1066"/>
<evidence type="ECO:0000256" key="2">
    <source>
        <dbReference type="SAM" id="SignalP"/>
    </source>
</evidence>
<keyword evidence="4" id="KW-1185">Reference proteome</keyword>
<organism evidence="3 4">
    <name type="scientific">Lutibaculum baratangense AMV1</name>
    <dbReference type="NCBI Taxonomy" id="631454"/>
    <lineage>
        <taxon>Bacteria</taxon>
        <taxon>Pseudomonadati</taxon>
        <taxon>Pseudomonadota</taxon>
        <taxon>Alphaproteobacteria</taxon>
        <taxon>Hyphomicrobiales</taxon>
        <taxon>Tepidamorphaceae</taxon>
        <taxon>Lutibaculum</taxon>
    </lineage>
</organism>
<proteinExistence type="predicted"/>
<accession>V4R2M6</accession>
<reference evidence="3 4" key="1">
    <citation type="journal article" date="2014" name="Genome Announc.">
        <title>Draft Genome Sequence of Lutibaculum baratangense Strain AMV1T, Isolated from a Mud Volcano in Andamans, India.</title>
        <authorList>
            <person name="Singh A."/>
            <person name="Sreenivas A."/>
            <person name="Sathyanarayana Reddy G."/>
            <person name="Pinnaka A.K."/>
            <person name="Shivaji S."/>
        </authorList>
    </citation>
    <scope>NUCLEOTIDE SEQUENCE [LARGE SCALE GENOMIC DNA]</scope>
    <source>
        <strain evidence="3 4">AMV1</strain>
    </source>
</reference>
<protein>
    <submittedName>
        <fullName evidence="3">Uncharacterized protein</fullName>
    </submittedName>
</protein>
<name>V4R2M6_9HYPH</name>
<dbReference type="AlphaFoldDB" id="V4R2M6"/>
<sequence length="91" mass="8877">MKHVLYAASLAVLLAAAPAYAQEAGEPTPGTVIEGEGAAADAMGSENTGAVEGEPGVASAAEEGAPECGDPGETEANLDCVEQEDVTSGSN</sequence>
<feature type="chain" id="PRO_5004725360" evidence="2">
    <location>
        <begin position="22"/>
        <end position="91"/>
    </location>
</feature>